<sequence>MFSAYEDDLENGELVQFVGLLKTDVATNLLQAPRWLNPALATERTFSIHGNIHSLKRNRLTTERAAKLAYISYNWNLLHNQKDEEVDEDEEEPISSPLMVSPSTIKNIEPQPSTSGRNTRQIEFCDVTKILSDNSDLDSD</sequence>
<gene>
    <name evidence="2" type="ORF">HF086_014113</name>
</gene>
<evidence type="ECO:0000256" key="1">
    <source>
        <dbReference type="SAM" id="MobiDB-lite"/>
    </source>
</evidence>
<evidence type="ECO:0008006" key="4">
    <source>
        <dbReference type="Google" id="ProtNLM"/>
    </source>
</evidence>
<feature type="compositionally biased region" description="Acidic residues" evidence="1">
    <location>
        <begin position="84"/>
        <end position="93"/>
    </location>
</feature>
<proteinExistence type="predicted"/>
<dbReference type="Proteomes" id="UP000814243">
    <property type="component" value="Unassembled WGS sequence"/>
</dbReference>
<name>A0A922MMU2_SPOEX</name>
<dbReference type="AlphaFoldDB" id="A0A922MMU2"/>
<feature type="compositionally biased region" description="Polar residues" evidence="1">
    <location>
        <begin position="101"/>
        <end position="120"/>
    </location>
</feature>
<organism evidence="2 3">
    <name type="scientific">Spodoptera exigua</name>
    <name type="common">Beet armyworm</name>
    <name type="synonym">Noctua fulgens</name>
    <dbReference type="NCBI Taxonomy" id="7107"/>
    <lineage>
        <taxon>Eukaryota</taxon>
        <taxon>Metazoa</taxon>
        <taxon>Ecdysozoa</taxon>
        <taxon>Arthropoda</taxon>
        <taxon>Hexapoda</taxon>
        <taxon>Insecta</taxon>
        <taxon>Pterygota</taxon>
        <taxon>Neoptera</taxon>
        <taxon>Endopterygota</taxon>
        <taxon>Lepidoptera</taxon>
        <taxon>Glossata</taxon>
        <taxon>Ditrysia</taxon>
        <taxon>Noctuoidea</taxon>
        <taxon>Noctuidae</taxon>
        <taxon>Amphipyrinae</taxon>
        <taxon>Spodoptera</taxon>
    </lineage>
</organism>
<reference evidence="2" key="1">
    <citation type="journal article" date="2021" name="G3 (Bethesda)">
        <title>Genome and transcriptome analysis of the beet armyworm Spodoptera exigua reveals targets for pest control. .</title>
        <authorList>
            <person name="Simon S."/>
            <person name="Breeschoten T."/>
            <person name="Jansen H.J."/>
            <person name="Dirks R.P."/>
            <person name="Schranz M.E."/>
            <person name="Ros V.I.D."/>
        </authorList>
    </citation>
    <scope>NUCLEOTIDE SEQUENCE</scope>
    <source>
        <strain evidence="2">TB_SE_WUR_2020</strain>
    </source>
</reference>
<evidence type="ECO:0000313" key="2">
    <source>
        <dbReference type="EMBL" id="KAH9639249.1"/>
    </source>
</evidence>
<protein>
    <recommendedName>
        <fullName evidence="4">HAT C-terminal dimerisation domain-containing protein</fullName>
    </recommendedName>
</protein>
<accession>A0A922MMU2</accession>
<feature type="region of interest" description="Disordered" evidence="1">
    <location>
        <begin position="83"/>
        <end position="120"/>
    </location>
</feature>
<evidence type="ECO:0000313" key="3">
    <source>
        <dbReference type="Proteomes" id="UP000814243"/>
    </source>
</evidence>
<comment type="caution">
    <text evidence="2">The sequence shown here is derived from an EMBL/GenBank/DDBJ whole genome shotgun (WGS) entry which is preliminary data.</text>
</comment>
<dbReference type="EMBL" id="JACEFF010000350">
    <property type="protein sequence ID" value="KAH9639249.1"/>
    <property type="molecule type" value="Genomic_DNA"/>
</dbReference>